<evidence type="ECO:0000313" key="4">
    <source>
        <dbReference type="EMBL" id="SEG26539.1"/>
    </source>
</evidence>
<dbReference type="CDD" id="cd10434">
    <property type="entry name" value="GIY-YIG_UvrC_Cho"/>
    <property type="match status" value="1"/>
</dbReference>
<dbReference type="SMART" id="SM00479">
    <property type="entry name" value="EXOIII"/>
    <property type="match status" value="1"/>
</dbReference>
<dbReference type="Gene3D" id="3.40.1440.10">
    <property type="entry name" value="GIY-YIG endonuclease"/>
    <property type="match status" value="1"/>
</dbReference>
<dbReference type="InterPro" id="IPR012337">
    <property type="entry name" value="RNaseH-like_sf"/>
</dbReference>
<evidence type="ECO:0000259" key="3">
    <source>
        <dbReference type="PROSITE" id="PS50164"/>
    </source>
</evidence>
<dbReference type="GO" id="GO:0003677">
    <property type="term" value="F:DNA binding"/>
    <property type="evidence" value="ECO:0007669"/>
    <property type="project" value="InterPro"/>
</dbReference>
<dbReference type="Pfam" id="PF00929">
    <property type="entry name" value="RNase_T"/>
    <property type="match status" value="1"/>
</dbReference>
<feature type="domain" description="GIY-YIG" evidence="3">
    <location>
        <begin position="200"/>
        <end position="278"/>
    </location>
</feature>
<dbReference type="SUPFAM" id="SSF53098">
    <property type="entry name" value="Ribonuclease H-like"/>
    <property type="match status" value="1"/>
</dbReference>
<evidence type="ECO:0000313" key="5">
    <source>
        <dbReference type="Proteomes" id="UP000236731"/>
    </source>
</evidence>
<dbReference type="GO" id="GO:0005829">
    <property type="term" value="C:cytosol"/>
    <property type="evidence" value="ECO:0007669"/>
    <property type="project" value="TreeGrafter"/>
</dbReference>
<dbReference type="SMART" id="SM00465">
    <property type="entry name" value="GIYc"/>
    <property type="match status" value="1"/>
</dbReference>
<dbReference type="InterPro" id="IPR047296">
    <property type="entry name" value="GIY-YIG_UvrC_Cho"/>
</dbReference>
<comment type="function">
    <text evidence="1">DNA polymerase III is a complex, multichain enzyme responsible for most of the replicative synthesis in bacteria. The epsilon subunit contain the editing function and is a proofreading 3'-5' exonuclease.</text>
</comment>
<protein>
    <submittedName>
        <fullName evidence="4">DNA polymerase-3 subunit epsilon</fullName>
    </submittedName>
</protein>
<dbReference type="SUPFAM" id="SSF82771">
    <property type="entry name" value="GIY-YIG endonuclease"/>
    <property type="match status" value="1"/>
</dbReference>
<name>A0A1H5YQX5_9SPHI</name>
<dbReference type="GO" id="GO:0008408">
    <property type="term" value="F:3'-5' exonuclease activity"/>
    <property type="evidence" value="ECO:0007669"/>
    <property type="project" value="TreeGrafter"/>
</dbReference>
<proteinExistence type="predicted"/>
<dbReference type="GO" id="GO:0006289">
    <property type="term" value="P:nucleotide-excision repair"/>
    <property type="evidence" value="ECO:0007669"/>
    <property type="project" value="InterPro"/>
</dbReference>
<dbReference type="GO" id="GO:0003887">
    <property type="term" value="F:DNA-directed DNA polymerase activity"/>
    <property type="evidence" value="ECO:0007669"/>
    <property type="project" value="InterPro"/>
</dbReference>
<dbReference type="FunFam" id="3.30.420.10:FF:000045">
    <property type="entry name" value="3'-5' exonuclease DinG"/>
    <property type="match status" value="1"/>
</dbReference>
<gene>
    <name evidence="4" type="ORF">SAMN05421877_10696</name>
</gene>
<organism evidence="4 5">
    <name type="scientific">Sphingobacterium lactis</name>
    <dbReference type="NCBI Taxonomy" id="797291"/>
    <lineage>
        <taxon>Bacteria</taxon>
        <taxon>Pseudomonadati</taxon>
        <taxon>Bacteroidota</taxon>
        <taxon>Sphingobacteriia</taxon>
        <taxon>Sphingobacteriales</taxon>
        <taxon>Sphingobacteriaceae</taxon>
        <taxon>Sphingobacterium</taxon>
    </lineage>
</organism>
<sequence length="464" mass="53093">MKTSHYAIVDIETTGGFAAANQITEIAILISDGSQVIEEFSTLINPQQPIPFHIQTLTGITDDMVENAPVFREVAERIFQLLDGKIFVAHNVHFDYSFVLASLKDAGYNWKANKLCTVRLSRKIFPNLGSYSLGRLCKSLSIAIQDRHRAYGDAAATLTLFHQLLAADSEQFILQAVQAKAKEQRLPTHIPREDFDRLPDSTGVYLFKNASGKIIYVGKAVNIRKRVISHFTGNNMGQRRQKFVNEICAIDFEETGTELMAFLKECHLIKKIWPAYNSALKKFEPKYGLLDYEDVNGYLRLSICQVRKHVQPTFYFNTVHESTVFLLKLANDFELDLRLCSFFSNPALPKEPKMQNPSTELPDQATYNARVTAAIEALLGHKRSFVILDRGRREDEYSFVYYRENKVYAIGFMDRETAVENIEDYIEQEHKVLSNFYMNNLAESYAQKHPRKVIYLQGQPLEEA</sequence>
<dbReference type="InterPro" id="IPR036397">
    <property type="entry name" value="RNaseH_sf"/>
</dbReference>
<dbReference type="PANTHER" id="PTHR30231:SF41">
    <property type="entry name" value="DNA POLYMERASE III SUBUNIT EPSILON"/>
    <property type="match status" value="1"/>
</dbReference>
<dbReference type="RefSeq" id="WP_103906272.1">
    <property type="nucleotide sequence ID" value="NZ_CP049246.1"/>
</dbReference>
<dbReference type="AlphaFoldDB" id="A0A1H5YQX5"/>
<reference evidence="5" key="1">
    <citation type="submission" date="2016-10" db="EMBL/GenBank/DDBJ databases">
        <authorList>
            <person name="Varghese N."/>
            <person name="Submissions S."/>
        </authorList>
    </citation>
    <scope>NUCLEOTIDE SEQUENCE [LARGE SCALE GENOMIC DNA]</scope>
    <source>
        <strain evidence="5">DSM 22361</strain>
    </source>
</reference>
<dbReference type="InterPro" id="IPR013520">
    <property type="entry name" value="Ribonucl_H"/>
</dbReference>
<dbReference type="InterPro" id="IPR035901">
    <property type="entry name" value="GIY-YIG_endonuc_sf"/>
</dbReference>
<dbReference type="PANTHER" id="PTHR30231">
    <property type="entry name" value="DNA POLYMERASE III SUBUNIT EPSILON"/>
    <property type="match status" value="1"/>
</dbReference>
<dbReference type="PROSITE" id="PS50164">
    <property type="entry name" value="GIY_YIG"/>
    <property type="match status" value="1"/>
</dbReference>
<dbReference type="InterPro" id="IPR006054">
    <property type="entry name" value="DnaQ"/>
</dbReference>
<dbReference type="OrthoDB" id="9803913at2"/>
<dbReference type="EMBL" id="FNUT01000006">
    <property type="protein sequence ID" value="SEG26539.1"/>
    <property type="molecule type" value="Genomic_DNA"/>
</dbReference>
<dbReference type="CDD" id="cd06127">
    <property type="entry name" value="DEDDh"/>
    <property type="match status" value="1"/>
</dbReference>
<accession>A0A1H5YQX5</accession>
<dbReference type="GO" id="GO:0045004">
    <property type="term" value="P:DNA replication proofreading"/>
    <property type="evidence" value="ECO:0007669"/>
    <property type="project" value="TreeGrafter"/>
</dbReference>
<keyword evidence="5" id="KW-1185">Reference proteome</keyword>
<evidence type="ECO:0000256" key="2">
    <source>
        <dbReference type="ARBA" id="ARBA00026073"/>
    </source>
</evidence>
<dbReference type="Pfam" id="PF01541">
    <property type="entry name" value="GIY-YIG"/>
    <property type="match status" value="1"/>
</dbReference>
<evidence type="ECO:0000256" key="1">
    <source>
        <dbReference type="ARBA" id="ARBA00025483"/>
    </source>
</evidence>
<dbReference type="Proteomes" id="UP000236731">
    <property type="component" value="Unassembled WGS sequence"/>
</dbReference>
<dbReference type="InterPro" id="IPR000305">
    <property type="entry name" value="GIY-YIG_endonuc"/>
</dbReference>
<comment type="subunit">
    <text evidence="2">DNA polymerase III contains a core (composed of alpha, epsilon and theta chains) that associates with a tau subunit. This core dimerizes to form the POLIII' complex. PolIII' associates with the gamma complex (composed of gamma, delta, delta', psi and chi chains) and with the beta chain to form the complete DNA polymerase III complex.</text>
</comment>
<dbReference type="Gene3D" id="3.30.420.10">
    <property type="entry name" value="Ribonuclease H-like superfamily/Ribonuclease H"/>
    <property type="match status" value="1"/>
</dbReference>
<dbReference type="NCBIfam" id="TIGR00573">
    <property type="entry name" value="dnaq"/>
    <property type="match status" value="1"/>
</dbReference>